<dbReference type="EMBL" id="KV878211">
    <property type="protein sequence ID" value="OJJ36918.1"/>
    <property type="molecule type" value="Genomic_DNA"/>
</dbReference>
<keyword evidence="2" id="KW-0238">DNA-binding</keyword>
<dbReference type="Proteomes" id="UP000184383">
    <property type="component" value="Unassembled WGS sequence"/>
</dbReference>
<dbReference type="GO" id="GO:0008270">
    <property type="term" value="F:zinc ion binding"/>
    <property type="evidence" value="ECO:0007669"/>
    <property type="project" value="InterPro"/>
</dbReference>
<evidence type="ECO:0000256" key="4">
    <source>
        <dbReference type="ARBA" id="ARBA00023242"/>
    </source>
</evidence>
<dbReference type="GO" id="GO:0003677">
    <property type="term" value="F:DNA binding"/>
    <property type="evidence" value="ECO:0007669"/>
    <property type="project" value="UniProtKB-KW"/>
</dbReference>
<dbReference type="GO" id="GO:0000981">
    <property type="term" value="F:DNA-binding transcription factor activity, RNA polymerase II-specific"/>
    <property type="evidence" value="ECO:0007669"/>
    <property type="project" value="InterPro"/>
</dbReference>
<dbReference type="VEuPathDB" id="FungiDB:ASPWEDRAFT_170420"/>
<dbReference type="InterPro" id="IPR053175">
    <property type="entry name" value="DHMBA_Reg_Transcription_Factor"/>
</dbReference>
<dbReference type="SUPFAM" id="SSF57701">
    <property type="entry name" value="Zn2/Cys6 DNA-binding domain"/>
    <property type="match status" value="1"/>
</dbReference>
<keyword evidence="3" id="KW-0804">Transcription</keyword>
<accession>A0A1L9RQ20</accession>
<dbReference type="SMART" id="SM00066">
    <property type="entry name" value="GAL4"/>
    <property type="match status" value="1"/>
</dbReference>
<dbReference type="AlphaFoldDB" id="A0A1L9RQ20"/>
<dbReference type="OrthoDB" id="4491390at2759"/>
<evidence type="ECO:0000313" key="8">
    <source>
        <dbReference type="Proteomes" id="UP000184383"/>
    </source>
</evidence>
<gene>
    <name evidence="7" type="ORF">ASPWEDRAFT_170420</name>
</gene>
<feature type="compositionally biased region" description="Low complexity" evidence="5">
    <location>
        <begin position="90"/>
        <end position="102"/>
    </location>
</feature>
<reference evidence="8" key="1">
    <citation type="journal article" date="2017" name="Genome Biol.">
        <title>Comparative genomics reveals high biological diversity and specific adaptations in the industrially and medically important fungal genus Aspergillus.</title>
        <authorList>
            <person name="de Vries R.P."/>
            <person name="Riley R."/>
            <person name="Wiebenga A."/>
            <person name="Aguilar-Osorio G."/>
            <person name="Amillis S."/>
            <person name="Uchima C.A."/>
            <person name="Anderluh G."/>
            <person name="Asadollahi M."/>
            <person name="Askin M."/>
            <person name="Barry K."/>
            <person name="Battaglia E."/>
            <person name="Bayram O."/>
            <person name="Benocci T."/>
            <person name="Braus-Stromeyer S.A."/>
            <person name="Caldana C."/>
            <person name="Canovas D."/>
            <person name="Cerqueira G.C."/>
            <person name="Chen F."/>
            <person name="Chen W."/>
            <person name="Choi C."/>
            <person name="Clum A."/>
            <person name="Dos Santos R.A."/>
            <person name="Damasio A.R."/>
            <person name="Diallinas G."/>
            <person name="Emri T."/>
            <person name="Fekete E."/>
            <person name="Flipphi M."/>
            <person name="Freyberg S."/>
            <person name="Gallo A."/>
            <person name="Gournas C."/>
            <person name="Habgood R."/>
            <person name="Hainaut M."/>
            <person name="Harispe M.L."/>
            <person name="Henrissat B."/>
            <person name="Hilden K.S."/>
            <person name="Hope R."/>
            <person name="Hossain A."/>
            <person name="Karabika E."/>
            <person name="Karaffa L."/>
            <person name="Karanyi Z."/>
            <person name="Krasevec N."/>
            <person name="Kuo A."/>
            <person name="Kusch H."/>
            <person name="LaButti K."/>
            <person name="Lagendijk E.L."/>
            <person name="Lapidus A."/>
            <person name="Levasseur A."/>
            <person name="Lindquist E."/>
            <person name="Lipzen A."/>
            <person name="Logrieco A.F."/>
            <person name="MacCabe A."/>
            <person name="Maekelae M.R."/>
            <person name="Malavazi I."/>
            <person name="Melin P."/>
            <person name="Meyer V."/>
            <person name="Mielnichuk N."/>
            <person name="Miskei M."/>
            <person name="Molnar A.P."/>
            <person name="Mule G."/>
            <person name="Ngan C.Y."/>
            <person name="Orejas M."/>
            <person name="Orosz E."/>
            <person name="Ouedraogo J.P."/>
            <person name="Overkamp K.M."/>
            <person name="Park H.-S."/>
            <person name="Perrone G."/>
            <person name="Piumi F."/>
            <person name="Punt P.J."/>
            <person name="Ram A.F."/>
            <person name="Ramon A."/>
            <person name="Rauscher S."/>
            <person name="Record E."/>
            <person name="Riano-Pachon D.M."/>
            <person name="Robert V."/>
            <person name="Roehrig J."/>
            <person name="Ruller R."/>
            <person name="Salamov A."/>
            <person name="Salih N.S."/>
            <person name="Samson R.A."/>
            <person name="Sandor E."/>
            <person name="Sanguinetti M."/>
            <person name="Schuetze T."/>
            <person name="Sepcic K."/>
            <person name="Shelest E."/>
            <person name="Sherlock G."/>
            <person name="Sophianopoulou V."/>
            <person name="Squina F.M."/>
            <person name="Sun H."/>
            <person name="Susca A."/>
            <person name="Todd R.B."/>
            <person name="Tsang A."/>
            <person name="Unkles S.E."/>
            <person name="van de Wiele N."/>
            <person name="van Rossen-Uffink D."/>
            <person name="Oliveira J.V."/>
            <person name="Vesth T.C."/>
            <person name="Visser J."/>
            <person name="Yu J.-H."/>
            <person name="Zhou M."/>
            <person name="Andersen M.R."/>
            <person name="Archer D.B."/>
            <person name="Baker S.E."/>
            <person name="Benoit I."/>
            <person name="Brakhage A.A."/>
            <person name="Braus G.H."/>
            <person name="Fischer R."/>
            <person name="Frisvad J.C."/>
            <person name="Goldman G.H."/>
            <person name="Houbraken J."/>
            <person name="Oakley B."/>
            <person name="Pocsi I."/>
            <person name="Scazzocchio C."/>
            <person name="Seiboth B."/>
            <person name="vanKuyk P.A."/>
            <person name="Wortman J."/>
            <person name="Dyer P.S."/>
            <person name="Grigoriev I.V."/>
        </authorList>
    </citation>
    <scope>NUCLEOTIDE SEQUENCE [LARGE SCALE GENOMIC DNA]</scope>
    <source>
        <strain evidence="8">DTO 134E9</strain>
    </source>
</reference>
<dbReference type="PANTHER" id="PTHR38791">
    <property type="entry name" value="ZN(II)2CYS6 TRANSCRIPTION FACTOR (EUROFUNG)-RELATED-RELATED"/>
    <property type="match status" value="1"/>
</dbReference>
<evidence type="ECO:0000259" key="6">
    <source>
        <dbReference type="PROSITE" id="PS50048"/>
    </source>
</evidence>
<evidence type="ECO:0000256" key="3">
    <source>
        <dbReference type="ARBA" id="ARBA00023163"/>
    </source>
</evidence>
<sequence>MVYEGKPSTGCKLCRKRKIRCDEAKPGCKRCMIYGQECPGYADTFVWRSEKPNKRDPRKACKKKNRKDTGDVLCIRSKPEYSSDEHSHGDSNGSPSSSQGISTTPLPTRPIPYSLSSLEQQALGFFCHQHILPAEEGIPSGHLSHLPELYVQRWHSDCFQNAMLSVSYLTLFNSTGFKPLYIGARKYYGKAMVALRDALRCPVAVLEDATLASALVLSMFVDFSGEREQLYNSHTPGIHALVHIRGREQFSTPRGKALFGWSFTQLQIQAVATGQAKYAHFEPLLNNIMPCDGDMLTGVELLSNRILSHRRRFIELLNMDSEALADLIAHSIDMRERICSLVSDARDILRQINEWEDEAPEHWKLTRSNCLPRSRWAAGFLALVRAIQTVFYLSMLDLCNLVDRTDLIDCPDMNIPAVVDMLENQIKCLLDDICDNITPALRNIPEQTSPRSLDIGSSAGGYLILWPMWFVCNCLYSSPEQVSQSRTTLQQIGEKVGNKLAFSLLNQQVSFTQLHTATLIS</sequence>
<evidence type="ECO:0000256" key="5">
    <source>
        <dbReference type="SAM" id="MobiDB-lite"/>
    </source>
</evidence>
<dbReference type="Gene3D" id="4.10.240.10">
    <property type="entry name" value="Zn(2)-C6 fungal-type DNA-binding domain"/>
    <property type="match status" value="1"/>
</dbReference>
<feature type="domain" description="Zn(2)-C6 fungal-type" evidence="6">
    <location>
        <begin position="10"/>
        <end position="38"/>
    </location>
</feature>
<dbReference type="Pfam" id="PF00172">
    <property type="entry name" value="Zn_clus"/>
    <property type="match status" value="1"/>
</dbReference>
<dbReference type="PROSITE" id="PS00463">
    <property type="entry name" value="ZN2_CY6_FUNGAL_1"/>
    <property type="match status" value="1"/>
</dbReference>
<dbReference type="RefSeq" id="XP_040690594.1">
    <property type="nucleotide sequence ID" value="XM_040830616.1"/>
</dbReference>
<evidence type="ECO:0000256" key="1">
    <source>
        <dbReference type="ARBA" id="ARBA00023015"/>
    </source>
</evidence>
<keyword evidence="8" id="KW-1185">Reference proteome</keyword>
<evidence type="ECO:0000313" key="7">
    <source>
        <dbReference type="EMBL" id="OJJ36918.1"/>
    </source>
</evidence>
<dbReference type="PROSITE" id="PS50048">
    <property type="entry name" value="ZN2_CY6_FUNGAL_2"/>
    <property type="match status" value="1"/>
</dbReference>
<name>A0A1L9RQ20_ASPWE</name>
<feature type="compositionally biased region" description="Basic and acidic residues" evidence="5">
    <location>
        <begin position="80"/>
        <end position="89"/>
    </location>
</feature>
<feature type="region of interest" description="Disordered" evidence="5">
    <location>
        <begin position="80"/>
        <end position="105"/>
    </location>
</feature>
<proteinExistence type="predicted"/>
<dbReference type="InterPro" id="IPR001138">
    <property type="entry name" value="Zn2Cys6_DnaBD"/>
</dbReference>
<dbReference type="CDD" id="cd00067">
    <property type="entry name" value="GAL4"/>
    <property type="match status" value="1"/>
</dbReference>
<dbReference type="GeneID" id="63746464"/>
<evidence type="ECO:0000256" key="2">
    <source>
        <dbReference type="ARBA" id="ARBA00023125"/>
    </source>
</evidence>
<protein>
    <recommendedName>
        <fullName evidence="6">Zn(2)-C6 fungal-type domain-containing protein</fullName>
    </recommendedName>
</protein>
<keyword evidence="1" id="KW-0805">Transcription regulation</keyword>
<dbReference type="InterPro" id="IPR036864">
    <property type="entry name" value="Zn2-C6_fun-type_DNA-bd_sf"/>
</dbReference>
<organism evidence="7 8">
    <name type="scientific">Aspergillus wentii DTO 134E9</name>
    <dbReference type="NCBI Taxonomy" id="1073089"/>
    <lineage>
        <taxon>Eukaryota</taxon>
        <taxon>Fungi</taxon>
        <taxon>Dikarya</taxon>
        <taxon>Ascomycota</taxon>
        <taxon>Pezizomycotina</taxon>
        <taxon>Eurotiomycetes</taxon>
        <taxon>Eurotiomycetidae</taxon>
        <taxon>Eurotiales</taxon>
        <taxon>Aspergillaceae</taxon>
        <taxon>Aspergillus</taxon>
        <taxon>Aspergillus subgen. Cremei</taxon>
    </lineage>
</organism>
<keyword evidence="4" id="KW-0539">Nucleus</keyword>
<dbReference type="PANTHER" id="PTHR38791:SF12">
    <property type="entry name" value="TRANSCRIPTION FACTOR DOMAIN-CONTAINING PROTEIN-RELATED"/>
    <property type="match status" value="1"/>
</dbReference>